<dbReference type="SUPFAM" id="SSF52283">
    <property type="entry name" value="Formate/glycerate dehydrogenase catalytic domain-like"/>
    <property type="match status" value="1"/>
</dbReference>
<dbReference type="SUPFAM" id="SSF51735">
    <property type="entry name" value="NAD(P)-binding Rossmann-fold domains"/>
    <property type="match status" value="1"/>
</dbReference>
<dbReference type="FunFam" id="3.40.50.720:FF:000213">
    <property type="entry name" value="Putative 2-hydroxyacid dehydrogenase"/>
    <property type="match status" value="1"/>
</dbReference>
<dbReference type="PANTHER" id="PTHR10996:SF178">
    <property type="entry name" value="2-HYDROXYACID DEHYDROGENASE YGL185C-RELATED"/>
    <property type="match status" value="1"/>
</dbReference>
<dbReference type="Pfam" id="PF02826">
    <property type="entry name" value="2-Hacid_dh_C"/>
    <property type="match status" value="1"/>
</dbReference>
<dbReference type="Proteomes" id="UP000293398">
    <property type="component" value="Unassembled WGS sequence"/>
</dbReference>
<keyword evidence="2 4" id="KW-0560">Oxidoreductase</keyword>
<keyword evidence="3" id="KW-0520">NAD</keyword>
<feature type="domain" description="D-isomer specific 2-hydroxyacid dehydrogenase NAD-binding" evidence="6">
    <location>
        <begin position="110"/>
        <end position="282"/>
    </location>
</feature>
<dbReference type="InterPro" id="IPR006140">
    <property type="entry name" value="D-isomer_DH_NAD-bd"/>
</dbReference>
<dbReference type="EMBL" id="SHKO01000003">
    <property type="protein sequence ID" value="RZT92901.1"/>
    <property type="molecule type" value="Genomic_DNA"/>
</dbReference>
<keyword evidence="1" id="KW-0521">NADP</keyword>
<reference evidence="7 8" key="1">
    <citation type="submission" date="2019-02" db="EMBL/GenBank/DDBJ databases">
        <title>Genomic Encyclopedia of Type Strains, Phase IV (KMG-IV): sequencing the most valuable type-strain genomes for metagenomic binning, comparative biology and taxonomic classification.</title>
        <authorList>
            <person name="Goeker M."/>
        </authorList>
    </citation>
    <scope>NUCLEOTIDE SEQUENCE [LARGE SCALE GENOMIC DNA]</scope>
    <source>
        <strain evidence="7 8">DSM 23814</strain>
    </source>
</reference>
<evidence type="ECO:0000259" key="5">
    <source>
        <dbReference type="Pfam" id="PF00389"/>
    </source>
</evidence>
<dbReference type="GO" id="GO:0051287">
    <property type="term" value="F:NAD binding"/>
    <property type="evidence" value="ECO:0007669"/>
    <property type="project" value="InterPro"/>
</dbReference>
<evidence type="ECO:0000256" key="1">
    <source>
        <dbReference type="ARBA" id="ARBA00022857"/>
    </source>
</evidence>
<proteinExistence type="inferred from homology"/>
<dbReference type="Gene3D" id="3.40.50.720">
    <property type="entry name" value="NAD(P)-binding Rossmann-like Domain"/>
    <property type="match status" value="2"/>
</dbReference>
<evidence type="ECO:0000256" key="2">
    <source>
        <dbReference type="ARBA" id="ARBA00023002"/>
    </source>
</evidence>
<name>A0A4Q7V895_9BURK</name>
<dbReference type="GO" id="GO:0030267">
    <property type="term" value="F:glyoxylate reductase (NADPH) activity"/>
    <property type="evidence" value="ECO:0007669"/>
    <property type="project" value="TreeGrafter"/>
</dbReference>
<evidence type="ECO:0000313" key="7">
    <source>
        <dbReference type="EMBL" id="RZT92901.1"/>
    </source>
</evidence>
<evidence type="ECO:0000256" key="3">
    <source>
        <dbReference type="ARBA" id="ARBA00023027"/>
    </source>
</evidence>
<dbReference type="PROSITE" id="PS00065">
    <property type="entry name" value="D_2_HYDROXYACID_DH_1"/>
    <property type="match status" value="1"/>
</dbReference>
<evidence type="ECO:0000256" key="4">
    <source>
        <dbReference type="RuleBase" id="RU003719"/>
    </source>
</evidence>
<sequence length="314" mass="34258">MAKTKVVQVASGTQLVNSHLQENYEVLALWEQPDPQAFLAEHGKDVRGLVTTAGHGLKNEWLDSLPDLGVVSSFGVGYDTIDAGELKKRGIQLGNTPDVLNACVADLAVCLLLGSARQLVWGDRYVREGRWPVEGQFPLAQSVSGKNVGIVGLGGIGVEVARRLAGFDCEIRYHNRKARDDVPYGYEASLTALAEWADYLVLTCVGGPSTHHLINREVLLALGRKGTVVNVSRGTVIDETAMIQLLQQDKLGFAALDVFEHEPQVPSALREHARVTLMPHSASATVETRLKMSQRVIDNLDRFFETGQVISRVV</sequence>
<evidence type="ECO:0000313" key="8">
    <source>
        <dbReference type="Proteomes" id="UP000293398"/>
    </source>
</evidence>
<accession>A0A4Q7V895</accession>
<dbReference type="GO" id="GO:0016618">
    <property type="term" value="F:hydroxypyruvate reductase [NAD(P)H] activity"/>
    <property type="evidence" value="ECO:0007669"/>
    <property type="project" value="TreeGrafter"/>
</dbReference>
<dbReference type="CDD" id="cd12156">
    <property type="entry name" value="HPPR"/>
    <property type="match status" value="1"/>
</dbReference>
<dbReference type="AlphaFoldDB" id="A0A4Q7V895"/>
<gene>
    <name evidence="7" type="ORF">EV681_3664</name>
</gene>
<keyword evidence="8" id="KW-1185">Reference proteome</keyword>
<protein>
    <submittedName>
        <fullName evidence="7">Lactate dehydrogenase-like 2-hydroxyacid dehydrogenase</fullName>
    </submittedName>
</protein>
<comment type="caution">
    <text evidence="7">The sequence shown here is derived from an EMBL/GenBank/DDBJ whole genome shotgun (WGS) entry which is preliminary data.</text>
</comment>
<dbReference type="InterPro" id="IPR006139">
    <property type="entry name" value="D-isomer_2_OHA_DH_cat_dom"/>
</dbReference>
<dbReference type="GO" id="GO:0005829">
    <property type="term" value="C:cytosol"/>
    <property type="evidence" value="ECO:0007669"/>
    <property type="project" value="TreeGrafter"/>
</dbReference>
<dbReference type="InterPro" id="IPR036291">
    <property type="entry name" value="NAD(P)-bd_dom_sf"/>
</dbReference>
<comment type="similarity">
    <text evidence="4">Belongs to the D-isomer specific 2-hydroxyacid dehydrogenase family.</text>
</comment>
<feature type="domain" description="D-isomer specific 2-hydroxyacid dehydrogenase catalytic" evidence="5">
    <location>
        <begin position="20"/>
        <end position="313"/>
    </location>
</feature>
<dbReference type="InterPro" id="IPR029752">
    <property type="entry name" value="D-isomer_DH_CS1"/>
</dbReference>
<dbReference type="PANTHER" id="PTHR10996">
    <property type="entry name" value="2-HYDROXYACID DEHYDROGENASE-RELATED"/>
    <property type="match status" value="1"/>
</dbReference>
<dbReference type="Pfam" id="PF00389">
    <property type="entry name" value="2-Hacid_dh"/>
    <property type="match status" value="1"/>
</dbReference>
<evidence type="ECO:0000259" key="6">
    <source>
        <dbReference type="Pfam" id="PF02826"/>
    </source>
</evidence>
<organism evidence="7 8">
    <name type="scientific">Advenella incenata</name>
    <dbReference type="NCBI Taxonomy" id="267800"/>
    <lineage>
        <taxon>Bacteria</taxon>
        <taxon>Pseudomonadati</taxon>
        <taxon>Pseudomonadota</taxon>
        <taxon>Betaproteobacteria</taxon>
        <taxon>Burkholderiales</taxon>
        <taxon>Alcaligenaceae</taxon>
    </lineage>
</organism>
<dbReference type="InterPro" id="IPR050223">
    <property type="entry name" value="D-isomer_2-hydroxyacid_DH"/>
</dbReference>